<keyword evidence="4" id="KW-0479">Metal-binding</keyword>
<dbReference type="EMBL" id="JBHRWN010000002">
    <property type="protein sequence ID" value="MFC3478513.1"/>
    <property type="molecule type" value="Genomic_DNA"/>
</dbReference>
<evidence type="ECO:0000256" key="8">
    <source>
        <dbReference type="ARBA" id="ARBA00023049"/>
    </source>
</evidence>
<feature type="transmembrane region" description="Helical" evidence="11">
    <location>
        <begin position="249"/>
        <end position="267"/>
    </location>
</feature>
<protein>
    <submittedName>
        <fullName evidence="13">M48 family metalloprotease</fullName>
        <ecNumber evidence="13">3.4.24.-</ecNumber>
    </submittedName>
</protein>
<dbReference type="InterPro" id="IPR001915">
    <property type="entry name" value="Peptidase_M48"/>
</dbReference>
<evidence type="ECO:0000256" key="2">
    <source>
        <dbReference type="ARBA" id="ARBA00022670"/>
    </source>
</evidence>
<evidence type="ECO:0000259" key="12">
    <source>
        <dbReference type="Pfam" id="PF01435"/>
    </source>
</evidence>
<dbReference type="GeneID" id="69118477"/>
<dbReference type="GO" id="GO:0006508">
    <property type="term" value="P:proteolysis"/>
    <property type="evidence" value="ECO:0007669"/>
    <property type="project" value="UniProtKB-KW"/>
</dbReference>
<evidence type="ECO:0000256" key="11">
    <source>
        <dbReference type="SAM" id="Phobius"/>
    </source>
</evidence>
<evidence type="ECO:0000313" key="13">
    <source>
        <dbReference type="EMBL" id="MFC3478513.1"/>
    </source>
</evidence>
<evidence type="ECO:0000313" key="14">
    <source>
        <dbReference type="Proteomes" id="UP001595660"/>
    </source>
</evidence>
<keyword evidence="2 10" id="KW-0645">Protease</keyword>
<dbReference type="Pfam" id="PF01435">
    <property type="entry name" value="Peptidase_M48"/>
    <property type="match status" value="1"/>
</dbReference>
<comment type="caution">
    <text evidence="13">The sequence shown here is derived from an EMBL/GenBank/DDBJ whole genome shotgun (WGS) entry which is preliminary data.</text>
</comment>
<dbReference type="InterPro" id="IPR050083">
    <property type="entry name" value="HtpX_protease"/>
</dbReference>
<evidence type="ECO:0000256" key="4">
    <source>
        <dbReference type="ARBA" id="ARBA00022723"/>
    </source>
</evidence>
<organism evidence="13 14">
    <name type="scientific">Halobacterium litoreum</name>
    <dbReference type="NCBI Taxonomy" id="2039234"/>
    <lineage>
        <taxon>Archaea</taxon>
        <taxon>Methanobacteriati</taxon>
        <taxon>Methanobacteriota</taxon>
        <taxon>Stenosarchaea group</taxon>
        <taxon>Halobacteria</taxon>
        <taxon>Halobacteriales</taxon>
        <taxon>Halobacteriaceae</taxon>
        <taxon>Halobacterium</taxon>
    </lineage>
</organism>
<dbReference type="PANTHER" id="PTHR43221:SF2">
    <property type="entry name" value="PROTEASE HTPX HOMOLOG"/>
    <property type="match status" value="1"/>
</dbReference>
<proteinExistence type="inferred from homology"/>
<evidence type="ECO:0000256" key="1">
    <source>
        <dbReference type="ARBA" id="ARBA00022475"/>
    </source>
</evidence>
<dbReference type="GO" id="GO:0046872">
    <property type="term" value="F:metal ion binding"/>
    <property type="evidence" value="ECO:0007669"/>
    <property type="project" value="UniProtKB-KW"/>
</dbReference>
<dbReference type="EC" id="3.4.24.-" evidence="13"/>
<keyword evidence="1" id="KW-1003">Cell membrane</keyword>
<keyword evidence="5 10" id="KW-0378">Hydrolase</keyword>
<feature type="transmembrane region" description="Helical" evidence="11">
    <location>
        <begin position="273"/>
        <end position="292"/>
    </location>
</feature>
<reference evidence="13 14" key="1">
    <citation type="journal article" date="2019" name="Int. J. Syst. Evol. Microbiol.">
        <title>The Global Catalogue of Microorganisms (GCM) 10K type strain sequencing project: providing services to taxonomists for standard genome sequencing and annotation.</title>
        <authorList>
            <consortium name="The Broad Institute Genomics Platform"/>
            <consortium name="The Broad Institute Genome Sequencing Center for Infectious Disease"/>
            <person name="Wu L."/>
            <person name="Ma J."/>
        </authorList>
    </citation>
    <scope>NUCLEOTIDE SEQUENCE [LARGE SCALE GENOMIC DNA]</scope>
    <source>
        <strain evidence="13 14">CGMCC 1.12562</strain>
    </source>
</reference>
<keyword evidence="7 11" id="KW-1133">Transmembrane helix</keyword>
<gene>
    <name evidence="13" type="ORF">ACFOKC_12350</name>
</gene>
<evidence type="ECO:0000256" key="9">
    <source>
        <dbReference type="ARBA" id="ARBA00023136"/>
    </source>
</evidence>
<dbReference type="RefSeq" id="WP_232570247.1">
    <property type="nucleotide sequence ID" value="NZ_CP089466.1"/>
</dbReference>
<feature type="transmembrane region" description="Helical" evidence="11">
    <location>
        <begin position="77"/>
        <end position="100"/>
    </location>
</feature>
<dbReference type="AlphaFoldDB" id="A0ABD5NI11"/>
<feature type="transmembrane region" description="Helical" evidence="11">
    <location>
        <begin position="121"/>
        <end position="142"/>
    </location>
</feature>
<dbReference type="PANTHER" id="PTHR43221">
    <property type="entry name" value="PROTEASE HTPX"/>
    <property type="match status" value="1"/>
</dbReference>
<evidence type="ECO:0000256" key="10">
    <source>
        <dbReference type="RuleBase" id="RU003983"/>
    </source>
</evidence>
<sequence>MHAVALLVAPLLAYLASRAVTAAAVRGADRVTAATRLRRANRLLQVAAGLGGIALATDSLLDDAVVAAVPGPDTAGLLVALAGTVAVGGVLPALSVHLGSRPAWATVAGREPDYPSVVRRYVVVAGLLTVPAFVVVAAWLAAPAGVSGLPVVAGAALAVVAGLPVAAAALGAVRRPTPAERAVVPECARDLRVRVVATDRNPVANAVAAGVVPGLRYVFVTDALFETLDDAAVAAVLAHEAGHHRRHHVLARFLATGLALAPLFLTASGVFDALLPATAASVGLLLLVGPAVRWTEYDADAYAADRVGAASMERALATLADRGLLPTDRPPLVGLVSLHPAVADRLSRLRDHNRF</sequence>
<evidence type="ECO:0000256" key="5">
    <source>
        <dbReference type="ARBA" id="ARBA00022801"/>
    </source>
</evidence>
<name>A0ABD5NI11_9EURY</name>
<keyword evidence="8 10" id="KW-0482">Metalloprotease</keyword>
<comment type="similarity">
    <text evidence="10">Belongs to the peptidase M48 family.</text>
</comment>
<keyword evidence="6 10" id="KW-0862">Zinc</keyword>
<keyword evidence="3 11" id="KW-0812">Transmembrane</keyword>
<feature type="domain" description="Peptidase M48" evidence="12">
    <location>
        <begin position="194"/>
        <end position="351"/>
    </location>
</feature>
<dbReference type="GO" id="GO:0008237">
    <property type="term" value="F:metallopeptidase activity"/>
    <property type="evidence" value="ECO:0007669"/>
    <property type="project" value="UniProtKB-KW"/>
</dbReference>
<evidence type="ECO:0000256" key="3">
    <source>
        <dbReference type="ARBA" id="ARBA00022692"/>
    </source>
</evidence>
<comment type="cofactor">
    <cofactor evidence="10">
        <name>Zn(2+)</name>
        <dbReference type="ChEBI" id="CHEBI:29105"/>
    </cofactor>
    <text evidence="10">Binds 1 zinc ion per subunit.</text>
</comment>
<keyword evidence="14" id="KW-1185">Reference proteome</keyword>
<evidence type="ECO:0000256" key="6">
    <source>
        <dbReference type="ARBA" id="ARBA00022833"/>
    </source>
</evidence>
<accession>A0ABD5NI11</accession>
<dbReference type="Gene3D" id="3.30.2010.10">
    <property type="entry name" value="Metalloproteases ('zincins'), catalytic domain"/>
    <property type="match status" value="1"/>
</dbReference>
<evidence type="ECO:0000256" key="7">
    <source>
        <dbReference type="ARBA" id="ARBA00022989"/>
    </source>
</evidence>
<keyword evidence="9 11" id="KW-0472">Membrane</keyword>
<dbReference type="Proteomes" id="UP001595660">
    <property type="component" value="Unassembled WGS sequence"/>
</dbReference>
<feature type="transmembrane region" description="Helical" evidence="11">
    <location>
        <begin position="148"/>
        <end position="173"/>
    </location>
</feature>